<dbReference type="Gene3D" id="3.30.1520.10">
    <property type="entry name" value="Phox-like domain"/>
    <property type="match status" value="1"/>
</dbReference>
<comment type="subcellular location">
    <subcellularLocation>
        <location evidence="1">Cytoplasmic vesicle membrane</location>
    </subcellularLocation>
    <subcellularLocation>
        <location evidence="6 8">Nucleus</location>
    </subcellularLocation>
</comment>
<reference evidence="14" key="1">
    <citation type="submission" date="2025-08" db="UniProtKB">
        <authorList>
            <consortium name="RefSeq"/>
        </authorList>
    </citation>
    <scope>IDENTIFICATION</scope>
    <source>
        <tissue evidence="14">Tentacle</tissue>
    </source>
</reference>
<dbReference type="GO" id="GO:0097320">
    <property type="term" value="P:plasma membrane tubulation"/>
    <property type="evidence" value="ECO:0007669"/>
    <property type="project" value="TreeGrafter"/>
</dbReference>
<evidence type="ECO:0000256" key="7">
    <source>
        <dbReference type="PROSITE-ProRule" id="PRU00192"/>
    </source>
</evidence>
<dbReference type="SUPFAM" id="SSF64268">
    <property type="entry name" value="PX domain"/>
    <property type="match status" value="1"/>
</dbReference>
<dbReference type="GO" id="GO:0005886">
    <property type="term" value="C:plasma membrane"/>
    <property type="evidence" value="ECO:0007669"/>
    <property type="project" value="TreeGrafter"/>
</dbReference>
<dbReference type="GO" id="GO:0005634">
    <property type="term" value="C:nucleus"/>
    <property type="evidence" value="ECO:0007669"/>
    <property type="project" value="UniProtKB-SubCell"/>
</dbReference>
<evidence type="ECO:0000259" key="11">
    <source>
        <dbReference type="PROSITE" id="PS50071"/>
    </source>
</evidence>
<evidence type="ECO:0000256" key="5">
    <source>
        <dbReference type="ARBA" id="ARBA00023329"/>
    </source>
</evidence>
<dbReference type="SUPFAM" id="SSF50044">
    <property type="entry name" value="SH3-domain"/>
    <property type="match status" value="1"/>
</dbReference>
<dbReference type="OrthoDB" id="5976908at2759"/>
<name>A0A6P8IY72_ACTTE</name>
<keyword evidence="6 8" id="KW-0238">DNA-binding</keyword>
<evidence type="ECO:0000256" key="9">
    <source>
        <dbReference type="SAM" id="MobiDB-lite"/>
    </source>
</evidence>
<dbReference type="SMART" id="SM00326">
    <property type="entry name" value="SH3"/>
    <property type="match status" value="1"/>
</dbReference>
<dbReference type="InterPro" id="IPR019497">
    <property type="entry name" value="Sorting_nexin_WASP-bd-dom"/>
</dbReference>
<dbReference type="KEGG" id="aten:116306206"/>
<dbReference type="RefSeq" id="XP_031572119.1">
    <property type="nucleotide sequence ID" value="XM_031716259.1"/>
</dbReference>
<feature type="compositionally biased region" description="Pro residues" evidence="9">
    <location>
        <begin position="64"/>
        <end position="77"/>
    </location>
</feature>
<feature type="domain" description="SH3" evidence="10">
    <location>
        <begin position="1"/>
        <end position="63"/>
    </location>
</feature>
<evidence type="ECO:0000259" key="10">
    <source>
        <dbReference type="PROSITE" id="PS50002"/>
    </source>
</evidence>
<evidence type="ECO:0000256" key="2">
    <source>
        <dbReference type="ARBA" id="ARBA00010883"/>
    </source>
</evidence>
<dbReference type="Pfam" id="PF14604">
    <property type="entry name" value="SH3_9"/>
    <property type="match status" value="1"/>
</dbReference>
<dbReference type="Proteomes" id="UP000515163">
    <property type="component" value="Unplaced"/>
</dbReference>
<dbReference type="SUPFAM" id="SSF46689">
    <property type="entry name" value="Homeodomain-like"/>
    <property type="match status" value="1"/>
</dbReference>
<dbReference type="CDD" id="cd11763">
    <property type="entry name" value="SH3_SNX9_like"/>
    <property type="match status" value="1"/>
</dbReference>
<dbReference type="InterPro" id="IPR027267">
    <property type="entry name" value="AH/BAR_dom_sf"/>
</dbReference>
<dbReference type="Gene3D" id="2.30.30.40">
    <property type="entry name" value="SH3 Domains"/>
    <property type="match status" value="1"/>
</dbReference>
<dbReference type="SUPFAM" id="SSF47413">
    <property type="entry name" value="lambda repressor-like DNA-binding domains"/>
    <property type="match status" value="1"/>
</dbReference>
<evidence type="ECO:0000256" key="1">
    <source>
        <dbReference type="ARBA" id="ARBA00004156"/>
    </source>
</evidence>
<dbReference type="PROSITE" id="PS50195">
    <property type="entry name" value="PX"/>
    <property type="match status" value="1"/>
</dbReference>
<organism evidence="13 14">
    <name type="scientific">Actinia tenebrosa</name>
    <name type="common">Australian red waratah sea anemone</name>
    <dbReference type="NCBI Taxonomy" id="6105"/>
    <lineage>
        <taxon>Eukaryota</taxon>
        <taxon>Metazoa</taxon>
        <taxon>Cnidaria</taxon>
        <taxon>Anthozoa</taxon>
        <taxon>Hexacorallia</taxon>
        <taxon>Actiniaria</taxon>
        <taxon>Actiniidae</taxon>
        <taxon>Actinia</taxon>
    </lineage>
</organism>
<feature type="compositionally biased region" description="Low complexity" evidence="9">
    <location>
        <begin position="78"/>
        <end position="90"/>
    </location>
</feature>
<dbReference type="Gene3D" id="1.10.10.60">
    <property type="entry name" value="Homeodomain-like"/>
    <property type="match status" value="1"/>
</dbReference>
<dbReference type="SMART" id="SM00312">
    <property type="entry name" value="PX"/>
    <property type="match status" value="1"/>
</dbReference>
<feature type="compositionally biased region" description="Acidic residues" evidence="9">
    <location>
        <begin position="99"/>
        <end position="114"/>
    </location>
</feature>
<dbReference type="CDD" id="cd00086">
    <property type="entry name" value="homeodomain"/>
    <property type="match status" value="1"/>
</dbReference>
<dbReference type="SMART" id="SM00389">
    <property type="entry name" value="HOX"/>
    <property type="match status" value="1"/>
</dbReference>
<keyword evidence="6 8" id="KW-0539">Nucleus</keyword>
<dbReference type="GO" id="GO:0035091">
    <property type="term" value="F:phosphatidylinositol binding"/>
    <property type="evidence" value="ECO:0007669"/>
    <property type="project" value="InterPro"/>
</dbReference>
<dbReference type="GO" id="GO:0003677">
    <property type="term" value="F:DNA binding"/>
    <property type="evidence" value="ECO:0007669"/>
    <property type="project" value="UniProtKB-UniRule"/>
</dbReference>
<evidence type="ECO:0000259" key="12">
    <source>
        <dbReference type="PROSITE" id="PS50195"/>
    </source>
</evidence>
<keyword evidence="6 8" id="KW-0371">Homeobox</keyword>
<comment type="similarity">
    <text evidence="2">Belongs to the sorting nexin family.</text>
</comment>
<dbReference type="GeneID" id="116306206"/>
<dbReference type="Pfam" id="PF00046">
    <property type="entry name" value="Homeodomain"/>
    <property type="match status" value="1"/>
</dbReference>
<keyword evidence="3 7" id="KW-0728">SH3 domain</keyword>
<dbReference type="Gene3D" id="1.20.1270.60">
    <property type="entry name" value="Arfaptin homology (AH) domain/BAR domain"/>
    <property type="match status" value="1"/>
</dbReference>
<dbReference type="InterPro" id="IPR001452">
    <property type="entry name" value="SH3_domain"/>
</dbReference>
<dbReference type="InterPro" id="IPR036028">
    <property type="entry name" value="SH3-like_dom_sf"/>
</dbReference>
<gene>
    <name evidence="14" type="primary">LOC116306206</name>
</gene>
<dbReference type="GO" id="GO:0030659">
    <property type="term" value="C:cytoplasmic vesicle membrane"/>
    <property type="evidence" value="ECO:0007669"/>
    <property type="project" value="UniProtKB-SubCell"/>
</dbReference>
<dbReference type="PROSITE" id="PS50002">
    <property type="entry name" value="SH3"/>
    <property type="match status" value="1"/>
</dbReference>
<dbReference type="AlphaFoldDB" id="A0A6P8IY72"/>
<feature type="DNA-binding region" description="Homeobox" evidence="6">
    <location>
        <begin position="672"/>
        <end position="732"/>
    </location>
</feature>
<dbReference type="CDD" id="cd06862">
    <property type="entry name" value="PX_SNX9_18_like"/>
    <property type="match status" value="1"/>
</dbReference>
<evidence type="ECO:0000256" key="4">
    <source>
        <dbReference type="ARBA" id="ARBA00023136"/>
    </source>
</evidence>
<dbReference type="PANTHER" id="PTHR45827">
    <property type="entry name" value="SORTING NEXIN"/>
    <property type="match status" value="1"/>
</dbReference>
<evidence type="ECO:0000313" key="13">
    <source>
        <dbReference type="Proteomes" id="UP000515163"/>
    </source>
</evidence>
<dbReference type="InterPro" id="IPR009057">
    <property type="entry name" value="Homeodomain-like_sf"/>
</dbReference>
<dbReference type="InterPro" id="IPR001356">
    <property type="entry name" value="HD"/>
</dbReference>
<dbReference type="InterPro" id="IPR036871">
    <property type="entry name" value="PX_dom_sf"/>
</dbReference>
<accession>A0A6P8IY72</accession>
<dbReference type="Pfam" id="PF00787">
    <property type="entry name" value="PX"/>
    <property type="match status" value="1"/>
</dbReference>
<keyword evidence="5" id="KW-0968">Cytoplasmic vesicle</keyword>
<dbReference type="PANTHER" id="PTHR45827:SF1">
    <property type="entry name" value="SORTING NEXIN"/>
    <property type="match status" value="1"/>
</dbReference>
<evidence type="ECO:0000256" key="8">
    <source>
        <dbReference type="RuleBase" id="RU000682"/>
    </source>
</evidence>
<feature type="domain" description="PX" evidence="12">
    <location>
        <begin position="201"/>
        <end position="311"/>
    </location>
</feature>
<dbReference type="InterPro" id="IPR001683">
    <property type="entry name" value="PX_dom"/>
</dbReference>
<evidence type="ECO:0000256" key="3">
    <source>
        <dbReference type="ARBA" id="ARBA00022443"/>
    </source>
</evidence>
<keyword evidence="4" id="KW-0472">Membrane</keyword>
<dbReference type="FunFam" id="3.30.1520.10:FF:000004">
    <property type="entry name" value="Sorting nexin"/>
    <property type="match status" value="1"/>
</dbReference>
<feature type="region of interest" description="Disordered" evidence="9">
    <location>
        <begin position="63"/>
        <end position="140"/>
    </location>
</feature>
<sequence length="737" mass="82678">MAGRKVRVLYDFDGDPASGELIISTDEVLLVTSTDVGEGWWEGTNSSGTRGLFPQAYVEFLEDGPPPPPTMMHPPVMPALVPSAPSAPAAQNYHTSSPENDDGEGWDDDWDEDTGSSYSGGDSQVSSMPRRDTASSIQRTGTVRKSINRFSVFVKSGGEAYLLGTSNDKAHSCPAGERVTIRSLDGVGSASMTWQLSAEPFTALVTEPEKKSKFKGMKSFIAYNVGKSNSSTVVSRRFKHFDWLFNRLVEKYTLIAIPPIPDKQITGRFGEDFVEKRREKLEMWLNRICQHPVLSNCSVVTHFLTCSDSEKDWKAGKRKAENDKFMGAAFFNTVDNPPTKLSVYAVENYVENFGRFVKAMDDNVKNIVDRGTTHCEKCTGSYKSEYKKIGVTFTGLAQAFSIEDSTPKSGSFKSPLSWEISNSKKDSFALDAKAKLIKFSSVVDEDESRHFIMAGVEYTFRTPHGRLTESFHTMTTLHEVRKRIGRATGCEVANLLVGFPPKPVEGHTLEAVDNNQVIIIAEGPEVEIIRVKEEPKDLDEPCPHSIRLKDPPVKVLEAKRLIATEIAQQKIAQKVICKVILGVSQGRLCQLMQDTAYDNTILAKPYQNKSLEHYHKIYEFLTNRTPMERYNLYCSAAWRIEKERVQRKESFAASAASSTGDLLVVPRVKLGGRGKRTYIPNFAKKAMENYFMNTSRFITQETREFFSRQLKLPEETVQFYFKNLRAREKKGSFVPVS</sequence>
<feature type="compositionally biased region" description="Low complexity" evidence="9">
    <location>
        <begin position="115"/>
        <end position="127"/>
    </location>
</feature>
<dbReference type="GO" id="GO:0016197">
    <property type="term" value="P:endosomal transport"/>
    <property type="evidence" value="ECO:0007669"/>
    <property type="project" value="TreeGrafter"/>
</dbReference>
<evidence type="ECO:0000313" key="14">
    <source>
        <dbReference type="RefSeq" id="XP_031572119.1"/>
    </source>
</evidence>
<dbReference type="InterPro" id="IPR010982">
    <property type="entry name" value="Lambda_DNA-bd_dom_sf"/>
</dbReference>
<dbReference type="PROSITE" id="PS50071">
    <property type="entry name" value="HOMEOBOX_2"/>
    <property type="match status" value="1"/>
</dbReference>
<proteinExistence type="inferred from homology"/>
<dbReference type="GO" id="GO:0006897">
    <property type="term" value="P:endocytosis"/>
    <property type="evidence" value="ECO:0007669"/>
    <property type="project" value="TreeGrafter"/>
</dbReference>
<dbReference type="InParanoid" id="A0A6P8IY72"/>
<evidence type="ECO:0000256" key="6">
    <source>
        <dbReference type="PROSITE-ProRule" id="PRU00108"/>
    </source>
</evidence>
<dbReference type="Pfam" id="PF10456">
    <property type="entry name" value="BAR_3_WASP_bdg"/>
    <property type="match status" value="1"/>
</dbReference>
<dbReference type="FunCoup" id="A0A6P8IY72">
    <property type="interactions" value="1438"/>
</dbReference>
<protein>
    <submittedName>
        <fullName evidence="14">Sorting nexin lst-4-like</fullName>
    </submittedName>
</protein>
<feature type="domain" description="Homeobox" evidence="11">
    <location>
        <begin position="670"/>
        <end position="731"/>
    </location>
</feature>
<keyword evidence="13" id="KW-1185">Reference proteome</keyword>